<dbReference type="EMBL" id="JAVDYD010000001">
    <property type="protein sequence ID" value="MDR7338093.1"/>
    <property type="molecule type" value="Genomic_DNA"/>
</dbReference>
<keyword evidence="6" id="KW-1185">Reference proteome</keyword>
<feature type="compositionally biased region" description="Polar residues" evidence="1">
    <location>
        <begin position="39"/>
        <end position="52"/>
    </location>
</feature>
<sequence>MTTGVLFFIVFLALAVILGIAARGGPKRRAGGYRGDASYQHSGTTWSIPDNASSGGSGSNDCGPSYSGDSGGGFSGGGDGGGSSC</sequence>
<feature type="region of interest" description="Disordered" evidence="1">
    <location>
        <begin position="25"/>
        <end position="85"/>
    </location>
</feature>
<evidence type="ECO:0000256" key="2">
    <source>
        <dbReference type="SAM" id="Phobius"/>
    </source>
</evidence>
<feature type="compositionally biased region" description="Gly residues" evidence="1">
    <location>
        <begin position="69"/>
        <end position="85"/>
    </location>
</feature>
<evidence type="ECO:0000313" key="3">
    <source>
        <dbReference type="EMBL" id="MDA1384454.1"/>
    </source>
</evidence>
<gene>
    <name evidence="4" type="ORF">J2S69_001812</name>
    <name evidence="3" type="ORF">O2L01_05620</name>
</gene>
<organism evidence="3 5">
    <name type="scientific">Glycomyces lechevalierae</name>
    <dbReference type="NCBI Taxonomy" id="256034"/>
    <lineage>
        <taxon>Bacteria</taxon>
        <taxon>Bacillati</taxon>
        <taxon>Actinomycetota</taxon>
        <taxon>Actinomycetes</taxon>
        <taxon>Glycomycetales</taxon>
        <taxon>Glycomycetaceae</taxon>
        <taxon>Glycomyces</taxon>
    </lineage>
</organism>
<name>A0A9X3PI76_9ACTN</name>
<protein>
    <submittedName>
        <fullName evidence="4">Membrane protein YgcG</fullName>
    </submittedName>
</protein>
<evidence type="ECO:0000313" key="5">
    <source>
        <dbReference type="Proteomes" id="UP001145799"/>
    </source>
</evidence>
<dbReference type="Proteomes" id="UP001183604">
    <property type="component" value="Unassembled WGS sequence"/>
</dbReference>
<keyword evidence="2" id="KW-0812">Transmembrane</keyword>
<proteinExistence type="predicted"/>
<reference evidence="4 6" key="2">
    <citation type="submission" date="2023-07" db="EMBL/GenBank/DDBJ databases">
        <title>Sequencing the genomes of 1000 actinobacteria strains.</title>
        <authorList>
            <person name="Klenk H.-P."/>
        </authorList>
    </citation>
    <scope>NUCLEOTIDE SEQUENCE [LARGE SCALE GENOMIC DNA]</scope>
    <source>
        <strain evidence="4 6">DSM 44724</strain>
    </source>
</reference>
<evidence type="ECO:0000313" key="4">
    <source>
        <dbReference type="EMBL" id="MDR7338093.1"/>
    </source>
</evidence>
<keyword evidence="2" id="KW-1133">Transmembrane helix</keyword>
<accession>A0A9X3PI76</accession>
<feature type="transmembrane region" description="Helical" evidence="2">
    <location>
        <begin position="6"/>
        <end position="24"/>
    </location>
</feature>
<dbReference type="AlphaFoldDB" id="A0A9X3PI76"/>
<dbReference type="RefSeq" id="WP_270120909.1">
    <property type="nucleotide sequence ID" value="NZ_BAAAOM010000007.1"/>
</dbReference>
<evidence type="ECO:0000313" key="6">
    <source>
        <dbReference type="Proteomes" id="UP001183604"/>
    </source>
</evidence>
<comment type="caution">
    <text evidence="3">The sequence shown here is derived from an EMBL/GenBank/DDBJ whole genome shotgun (WGS) entry which is preliminary data.</text>
</comment>
<evidence type="ECO:0000256" key="1">
    <source>
        <dbReference type="SAM" id="MobiDB-lite"/>
    </source>
</evidence>
<dbReference type="EMBL" id="JAPZVQ010000002">
    <property type="protein sequence ID" value="MDA1384454.1"/>
    <property type="molecule type" value="Genomic_DNA"/>
</dbReference>
<dbReference type="Proteomes" id="UP001145799">
    <property type="component" value="Unassembled WGS sequence"/>
</dbReference>
<reference evidence="3" key="1">
    <citation type="submission" date="2022-12" db="EMBL/GenBank/DDBJ databases">
        <title>Gycomyces niveus sp.nov., a novel actinomycete isolated from soil in Shouguang.</title>
        <authorList>
            <person name="Yang X."/>
        </authorList>
    </citation>
    <scope>NUCLEOTIDE SEQUENCE</scope>
    <source>
        <strain evidence="3">DSM 44724</strain>
    </source>
</reference>
<keyword evidence="2" id="KW-0472">Membrane</keyword>